<name>A0A392W9K6_9FABA</name>
<comment type="caution">
    <text evidence="1">The sequence shown here is derived from an EMBL/GenBank/DDBJ whole genome shotgun (WGS) entry which is preliminary data.</text>
</comment>
<dbReference type="Proteomes" id="UP000265520">
    <property type="component" value="Unassembled WGS sequence"/>
</dbReference>
<feature type="non-terminal residue" evidence="1">
    <location>
        <position position="1"/>
    </location>
</feature>
<keyword evidence="2" id="KW-1185">Reference proteome</keyword>
<accession>A0A392W9K6</accession>
<evidence type="ECO:0000313" key="2">
    <source>
        <dbReference type="Proteomes" id="UP000265520"/>
    </source>
</evidence>
<organism evidence="1 2">
    <name type="scientific">Trifolium medium</name>
    <dbReference type="NCBI Taxonomy" id="97028"/>
    <lineage>
        <taxon>Eukaryota</taxon>
        <taxon>Viridiplantae</taxon>
        <taxon>Streptophyta</taxon>
        <taxon>Embryophyta</taxon>
        <taxon>Tracheophyta</taxon>
        <taxon>Spermatophyta</taxon>
        <taxon>Magnoliopsida</taxon>
        <taxon>eudicotyledons</taxon>
        <taxon>Gunneridae</taxon>
        <taxon>Pentapetalae</taxon>
        <taxon>rosids</taxon>
        <taxon>fabids</taxon>
        <taxon>Fabales</taxon>
        <taxon>Fabaceae</taxon>
        <taxon>Papilionoideae</taxon>
        <taxon>50 kb inversion clade</taxon>
        <taxon>NPAAA clade</taxon>
        <taxon>Hologalegina</taxon>
        <taxon>IRL clade</taxon>
        <taxon>Trifolieae</taxon>
        <taxon>Trifolium</taxon>
    </lineage>
</organism>
<sequence>NITLCRTLRERNHCANFLAKLRASSDSDLTIHASHPEGFIDHLRSDTVGTFFLRE</sequence>
<dbReference type="AlphaFoldDB" id="A0A392W9K6"/>
<protein>
    <submittedName>
        <fullName evidence="1">Uncharacterized protein</fullName>
    </submittedName>
</protein>
<reference evidence="1 2" key="1">
    <citation type="journal article" date="2018" name="Front. Plant Sci.">
        <title>Red Clover (Trifolium pratense) and Zigzag Clover (T. medium) - A Picture of Genomic Similarities and Differences.</title>
        <authorList>
            <person name="Dluhosova J."/>
            <person name="Istvanek J."/>
            <person name="Nedelnik J."/>
            <person name="Repkova J."/>
        </authorList>
    </citation>
    <scope>NUCLEOTIDE SEQUENCE [LARGE SCALE GENOMIC DNA]</scope>
    <source>
        <strain evidence="2">cv. 10/8</strain>
        <tissue evidence="1">Leaf</tissue>
    </source>
</reference>
<proteinExistence type="predicted"/>
<dbReference type="PANTHER" id="PTHR35516:SF11">
    <property type="entry name" value="CYTOCHROME B6-F COMPLEX SUBUNIT 5"/>
    <property type="match status" value="1"/>
</dbReference>
<evidence type="ECO:0000313" key="1">
    <source>
        <dbReference type="EMBL" id="MCI96469.1"/>
    </source>
</evidence>
<dbReference type="PANTHER" id="PTHR35516">
    <property type="entry name" value="CYTOCHROME B6-F COMPLEX SUBUNIT 5"/>
    <property type="match status" value="1"/>
</dbReference>
<dbReference type="EMBL" id="LXQA011415541">
    <property type="protein sequence ID" value="MCI96469.1"/>
    <property type="molecule type" value="Genomic_DNA"/>
</dbReference>